<accession>A0ABV7FLJ2</accession>
<name>A0ABV7FLJ2_9ALTE</name>
<dbReference type="InterPro" id="IPR035680">
    <property type="entry name" value="Clx_II_MBL"/>
</dbReference>
<evidence type="ECO:0000256" key="7">
    <source>
        <dbReference type="HAMAP-Rule" id="MF_01374"/>
    </source>
</evidence>
<evidence type="ECO:0000313" key="10">
    <source>
        <dbReference type="Proteomes" id="UP001595478"/>
    </source>
</evidence>
<dbReference type="InterPro" id="IPR001279">
    <property type="entry name" value="Metallo-B-lactamas"/>
</dbReference>
<keyword evidence="10" id="KW-1185">Reference proteome</keyword>
<evidence type="ECO:0000256" key="5">
    <source>
        <dbReference type="ARBA" id="ARBA00022801"/>
    </source>
</evidence>
<dbReference type="RefSeq" id="WP_376918375.1">
    <property type="nucleotide sequence ID" value="NZ_JBHRSW010000004.1"/>
</dbReference>
<comment type="subunit">
    <text evidence="7">Monomer.</text>
</comment>
<feature type="binding site" evidence="7">
    <location>
        <position position="130"/>
    </location>
    <ligand>
        <name>Zn(2+)</name>
        <dbReference type="ChEBI" id="CHEBI:29105"/>
        <label>2</label>
    </ligand>
</feature>
<comment type="caution">
    <text evidence="9">The sequence shown here is derived from an EMBL/GenBank/DDBJ whole genome shotgun (WGS) entry which is preliminary data.</text>
</comment>
<proteinExistence type="inferred from homology"/>
<dbReference type="Pfam" id="PF00753">
    <property type="entry name" value="Lactamase_B"/>
    <property type="match status" value="1"/>
</dbReference>
<dbReference type="InterPro" id="IPR050110">
    <property type="entry name" value="Glyoxalase_II_hydrolase"/>
</dbReference>
<feature type="binding site" evidence="7">
    <location>
        <position position="56"/>
    </location>
    <ligand>
        <name>Zn(2+)</name>
        <dbReference type="ChEBI" id="CHEBI:29105"/>
        <label>1</label>
    </ligand>
</feature>
<feature type="domain" description="Metallo-beta-lactamase" evidence="8">
    <location>
        <begin position="13"/>
        <end position="168"/>
    </location>
</feature>
<evidence type="ECO:0000256" key="6">
    <source>
        <dbReference type="ARBA" id="ARBA00022833"/>
    </source>
</evidence>
<dbReference type="Pfam" id="PF16123">
    <property type="entry name" value="HAGH_C"/>
    <property type="match status" value="1"/>
</dbReference>
<keyword evidence="6 7" id="KW-0862">Zinc</keyword>
<evidence type="ECO:0000256" key="3">
    <source>
        <dbReference type="ARBA" id="ARBA00006759"/>
    </source>
</evidence>
<dbReference type="HAMAP" id="MF_01374">
    <property type="entry name" value="Glyoxalase_2"/>
    <property type="match status" value="1"/>
</dbReference>
<dbReference type="EC" id="3.1.2.6" evidence="7"/>
<gene>
    <name evidence="7 9" type="primary">gloB</name>
    <name evidence="9" type="ORF">ACFOHL_01205</name>
</gene>
<dbReference type="GO" id="GO:0004416">
    <property type="term" value="F:hydroxyacylglutathione hydrolase activity"/>
    <property type="evidence" value="ECO:0007669"/>
    <property type="project" value="UniProtKB-EC"/>
</dbReference>
<comment type="catalytic activity">
    <reaction evidence="1 7">
        <text>an S-(2-hydroxyacyl)glutathione + H2O = a 2-hydroxy carboxylate + glutathione + H(+)</text>
        <dbReference type="Rhea" id="RHEA:21864"/>
        <dbReference type="ChEBI" id="CHEBI:15377"/>
        <dbReference type="ChEBI" id="CHEBI:15378"/>
        <dbReference type="ChEBI" id="CHEBI:57925"/>
        <dbReference type="ChEBI" id="CHEBI:58896"/>
        <dbReference type="ChEBI" id="CHEBI:71261"/>
        <dbReference type="EC" id="3.1.2.6"/>
    </reaction>
</comment>
<feature type="binding site" evidence="7">
    <location>
        <position position="130"/>
    </location>
    <ligand>
        <name>Zn(2+)</name>
        <dbReference type="ChEBI" id="CHEBI:29105"/>
        <label>1</label>
    </ligand>
</feature>
<feature type="binding site" evidence="7">
    <location>
        <position position="113"/>
    </location>
    <ligand>
        <name>Zn(2+)</name>
        <dbReference type="ChEBI" id="CHEBI:29105"/>
        <label>1</label>
    </ligand>
</feature>
<dbReference type="SUPFAM" id="SSF56281">
    <property type="entry name" value="Metallo-hydrolase/oxidoreductase"/>
    <property type="match status" value="1"/>
</dbReference>
<sequence length="256" mass="28917">MKLNISPIPALSDNYIWCLSIADKAVVVDPGESAPVLAYLKQNNLKLDAIIVTHRHHDHINGIPELTNAFPDIKVHGPETPRITTITDPVWDGDTVSLFDDQLLLSVIEVPGHTLDHVAYFNEAYLFCGDTLFSAGCGRMFEGNPEQFWQSLKKLSSLGEDIKVYCTHEYTQANLKFAEYLEPDNLDIKTHIRWVNEKRQLNLPSLPSTISKERQINPFLRCHLPEFVESIKKILNINNHNATAVFAAVRAAKDNF</sequence>
<comment type="function">
    <text evidence="7">Thiolesterase that catalyzes the hydrolysis of S-D-lactoyl-glutathione to form glutathione and D-lactic acid.</text>
</comment>
<feature type="binding site" evidence="7">
    <location>
        <position position="58"/>
    </location>
    <ligand>
        <name>Zn(2+)</name>
        <dbReference type="ChEBI" id="CHEBI:29105"/>
        <label>2</label>
    </ligand>
</feature>
<dbReference type="InterPro" id="IPR036866">
    <property type="entry name" value="RibonucZ/Hydroxyglut_hydro"/>
</dbReference>
<dbReference type="PANTHER" id="PTHR43705">
    <property type="entry name" value="HYDROXYACYLGLUTATHIONE HYDROLASE"/>
    <property type="match status" value="1"/>
</dbReference>
<dbReference type="EMBL" id="JBHRSW010000004">
    <property type="protein sequence ID" value="MFC3120234.1"/>
    <property type="molecule type" value="Genomic_DNA"/>
</dbReference>
<dbReference type="CDD" id="cd07723">
    <property type="entry name" value="hydroxyacylglutathione_hydrolase_MBL-fold"/>
    <property type="match status" value="1"/>
</dbReference>
<evidence type="ECO:0000256" key="1">
    <source>
        <dbReference type="ARBA" id="ARBA00001623"/>
    </source>
</evidence>
<dbReference type="PIRSF" id="PIRSF005457">
    <property type="entry name" value="Glx"/>
    <property type="match status" value="1"/>
</dbReference>
<evidence type="ECO:0000256" key="4">
    <source>
        <dbReference type="ARBA" id="ARBA00022723"/>
    </source>
</evidence>
<feature type="binding site" evidence="7">
    <location>
        <position position="168"/>
    </location>
    <ligand>
        <name>Zn(2+)</name>
        <dbReference type="ChEBI" id="CHEBI:29105"/>
        <label>2</label>
    </ligand>
</feature>
<evidence type="ECO:0000259" key="8">
    <source>
        <dbReference type="SMART" id="SM00849"/>
    </source>
</evidence>
<dbReference type="SMART" id="SM00849">
    <property type="entry name" value="Lactamase_B"/>
    <property type="match status" value="1"/>
</dbReference>
<comment type="pathway">
    <text evidence="2 7">Secondary metabolite metabolism; methylglyoxal degradation; (R)-lactate from methylglyoxal: step 2/2.</text>
</comment>
<dbReference type="Gene3D" id="3.60.15.10">
    <property type="entry name" value="Ribonuclease Z/Hydroxyacylglutathione hydrolase-like"/>
    <property type="match status" value="1"/>
</dbReference>
<keyword evidence="4 7" id="KW-0479">Metal-binding</keyword>
<organism evidence="9 10">
    <name type="scientific">Agaribacter flavus</name>
    <dbReference type="NCBI Taxonomy" id="1902781"/>
    <lineage>
        <taxon>Bacteria</taxon>
        <taxon>Pseudomonadati</taxon>
        <taxon>Pseudomonadota</taxon>
        <taxon>Gammaproteobacteria</taxon>
        <taxon>Alteromonadales</taxon>
        <taxon>Alteromonadaceae</taxon>
        <taxon>Agaribacter</taxon>
    </lineage>
</organism>
<feature type="binding site" evidence="7">
    <location>
        <position position="54"/>
    </location>
    <ligand>
        <name>Zn(2+)</name>
        <dbReference type="ChEBI" id="CHEBI:29105"/>
        <label>1</label>
    </ligand>
</feature>
<comment type="similarity">
    <text evidence="3 7">Belongs to the metallo-beta-lactamase superfamily. Glyoxalase II family.</text>
</comment>
<reference evidence="10" key="1">
    <citation type="journal article" date="2019" name="Int. J. Syst. Evol. Microbiol.">
        <title>The Global Catalogue of Microorganisms (GCM) 10K type strain sequencing project: providing services to taxonomists for standard genome sequencing and annotation.</title>
        <authorList>
            <consortium name="The Broad Institute Genomics Platform"/>
            <consortium name="The Broad Institute Genome Sequencing Center for Infectious Disease"/>
            <person name="Wu L."/>
            <person name="Ma J."/>
        </authorList>
    </citation>
    <scope>NUCLEOTIDE SEQUENCE [LARGE SCALE GENOMIC DNA]</scope>
    <source>
        <strain evidence="10">KCTC 52473</strain>
    </source>
</reference>
<dbReference type="InterPro" id="IPR032282">
    <property type="entry name" value="HAGH_C"/>
</dbReference>
<evidence type="ECO:0000256" key="2">
    <source>
        <dbReference type="ARBA" id="ARBA00004963"/>
    </source>
</evidence>
<dbReference type="NCBIfam" id="TIGR03413">
    <property type="entry name" value="GSH_gloB"/>
    <property type="match status" value="1"/>
</dbReference>
<protein>
    <recommendedName>
        <fullName evidence="7">Hydroxyacylglutathione hydrolase</fullName>
        <ecNumber evidence="7">3.1.2.6</ecNumber>
    </recommendedName>
    <alternativeName>
        <fullName evidence="7">Glyoxalase II</fullName>
        <shortName evidence="7">Glx II</shortName>
    </alternativeName>
</protein>
<feature type="binding site" evidence="7">
    <location>
        <position position="59"/>
    </location>
    <ligand>
        <name>Zn(2+)</name>
        <dbReference type="ChEBI" id="CHEBI:29105"/>
        <label>2</label>
    </ligand>
</feature>
<dbReference type="Proteomes" id="UP001595478">
    <property type="component" value="Unassembled WGS sequence"/>
</dbReference>
<keyword evidence="5 7" id="KW-0378">Hydrolase</keyword>
<comment type="cofactor">
    <cofactor evidence="7">
        <name>Zn(2+)</name>
        <dbReference type="ChEBI" id="CHEBI:29105"/>
    </cofactor>
    <text evidence="7">Binds 2 Zn(2+) ions per subunit.</text>
</comment>
<dbReference type="InterPro" id="IPR017782">
    <property type="entry name" value="Hydroxyacylglutathione_Hdrlase"/>
</dbReference>
<evidence type="ECO:0000313" key="9">
    <source>
        <dbReference type="EMBL" id="MFC3120234.1"/>
    </source>
</evidence>
<dbReference type="PANTHER" id="PTHR43705:SF1">
    <property type="entry name" value="HYDROXYACYLGLUTATHIONE HYDROLASE GLOB"/>
    <property type="match status" value="1"/>
</dbReference>